<gene>
    <name evidence="2" type="ORF">LTR09_003829</name>
</gene>
<dbReference type="Proteomes" id="UP001271007">
    <property type="component" value="Unassembled WGS sequence"/>
</dbReference>
<comment type="caution">
    <text evidence="2">The sequence shown here is derived from an EMBL/GenBank/DDBJ whole genome shotgun (WGS) entry which is preliminary data.</text>
</comment>
<proteinExistence type="predicted"/>
<keyword evidence="3" id="KW-1185">Reference proteome</keyword>
<name>A0AAJ0DR38_9PEZI</name>
<feature type="signal peptide" evidence="1">
    <location>
        <begin position="1"/>
        <end position="19"/>
    </location>
</feature>
<reference evidence="2" key="1">
    <citation type="submission" date="2023-04" db="EMBL/GenBank/DDBJ databases">
        <title>Black Yeasts Isolated from many extreme environments.</title>
        <authorList>
            <person name="Coleine C."/>
            <person name="Stajich J.E."/>
            <person name="Selbmann L."/>
        </authorList>
    </citation>
    <scope>NUCLEOTIDE SEQUENCE</scope>
    <source>
        <strain evidence="2">CCFEE 5312</strain>
    </source>
</reference>
<accession>A0AAJ0DR38</accession>
<organism evidence="2 3">
    <name type="scientific">Extremus antarcticus</name>
    <dbReference type="NCBI Taxonomy" id="702011"/>
    <lineage>
        <taxon>Eukaryota</taxon>
        <taxon>Fungi</taxon>
        <taxon>Dikarya</taxon>
        <taxon>Ascomycota</taxon>
        <taxon>Pezizomycotina</taxon>
        <taxon>Dothideomycetes</taxon>
        <taxon>Dothideomycetidae</taxon>
        <taxon>Mycosphaerellales</taxon>
        <taxon>Extremaceae</taxon>
        <taxon>Extremus</taxon>
    </lineage>
</organism>
<keyword evidence="1" id="KW-0732">Signal</keyword>
<protein>
    <submittedName>
        <fullName evidence="2">Uncharacterized protein</fullName>
    </submittedName>
</protein>
<evidence type="ECO:0000256" key="1">
    <source>
        <dbReference type="SAM" id="SignalP"/>
    </source>
</evidence>
<dbReference type="AlphaFoldDB" id="A0AAJ0DR38"/>
<feature type="chain" id="PRO_5042488487" evidence="1">
    <location>
        <begin position="20"/>
        <end position="110"/>
    </location>
</feature>
<sequence length="110" mass="12156">MAIVLRVITALALVTSATAADLPTWFVDPYPTALQQIIAAEPTSTRLVVQDGQPGTALVKKDQLQEAPQYKIVPRDCDDQMCWMKRLWDSRDCCGKTLGNTLDHIFGHDG</sequence>
<dbReference type="EMBL" id="JAWDJX010000009">
    <property type="protein sequence ID" value="KAK3055276.1"/>
    <property type="molecule type" value="Genomic_DNA"/>
</dbReference>
<evidence type="ECO:0000313" key="2">
    <source>
        <dbReference type="EMBL" id="KAK3055276.1"/>
    </source>
</evidence>
<evidence type="ECO:0000313" key="3">
    <source>
        <dbReference type="Proteomes" id="UP001271007"/>
    </source>
</evidence>